<dbReference type="InterPro" id="IPR014068">
    <property type="entry name" value="Azurin"/>
</dbReference>
<proteinExistence type="predicted"/>
<dbReference type="CDD" id="cd13922">
    <property type="entry name" value="Azurin"/>
    <property type="match status" value="1"/>
</dbReference>
<dbReference type="Pfam" id="PF00127">
    <property type="entry name" value="Copper-bind"/>
    <property type="match status" value="1"/>
</dbReference>
<dbReference type="SUPFAM" id="SSF49503">
    <property type="entry name" value="Cupredoxins"/>
    <property type="match status" value="1"/>
</dbReference>
<reference evidence="7 8" key="1">
    <citation type="journal article" date="2015" name="Genome Announc.">
        <title>Complete Genome Sequencing of Stenotrophomonas acidaminiphila ZAC14D2_NAIMI4_2, a Multidrug-Resistant Strain Isolated from Sediments of a Polluted River in Mexico, Uncovers New Antibiotic Resistance Genes and a Novel Class-II Lasso Peptide Biosynthesis Gene Cluster.</title>
        <authorList>
            <person name="Vinuesa P."/>
            <person name="Ochoa-Sanchez L.E."/>
        </authorList>
    </citation>
    <scope>NUCLEOTIDE SEQUENCE [LARGE SCALE GENOMIC DNA]</scope>
    <source>
        <strain evidence="7 8">ZAC14D2_NAIMI4_2</strain>
    </source>
</reference>
<dbReference type="Proteomes" id="UP000061010">
    <property type="component" value="Chromosome"/>
</dbReference>
<keyword evidence="5" id="KW-0732">Signal</keyword>
<keyword evidence="3 5" id="KW-0249">Electron transport</keyword>
<accession>A0A0S1AYY1</accession>
<feature type="domain" description="Blue (type 1) copper" evidence="6">
    <location>
        <begin position="25"/>
        <end position="151"/>
    </location>
</feature>
<dbReference type="PATRIC" id="fig|128780.6.peg.1629"/>
<evidence type="ECO:0000256" key="1">
    <source>
        <dbReference type="ARBA" id="ARBA00022448"/>
    </source>
</evidence>
<dbReference type="KEGG" id="sacz:AOT14_16260"/>
<dbReference type="OrthoDB" id="9814063at2"/>
<feature type="signal peptide" evidence="5">
    <location>
        <begin position="1"/>
        <end position="21"/>
    </location>
</feature>
<keyword evidence="4 5" id="KW-0186">Copper</keyword>
<keyword evidence="2 5" id="KW-0479">Metal-binding</keyword>
<name>A0A0S1AYY1_9GAMM</name>
<dbReference type="GO" id="GO:0042597">
    <property type="term" value="C:periplasmic space"/>
    <property type="evidence" value="ECO:0007669"/>
    <property type="project" value="UniProtKB-SubCell"/>
</dbReference>
<keyword evidence="8" id="KW-1185">Reference proteome</keyword>
<protein>
    <recommendedName>
        <fullName evidence="5">Azurin</fullName>
    </recommendedName>
</protein>
<dbReference type="Gene3D" id="2.60.40.420">
    <property type="entry name" value="Cupredoxins - blue copper proteins"/>
    <property type="match status" value="1"/>
</dbReference>
<sequence precursor="true">MFRKLILASTLALGAAGAAHAAGSCSVNLEGNDAMRYNMANIDVPKSCSSFTINLKHTGKMAKNVMGHNVVVAKAADMNGIDADGIKAGLAADYVKTGDTRVIAHSKVVGGGESTSFSIPVAKLTAAGAPLSFFCSFPGHAALMKGTLTLK</sequence>
<dbReference type="InterPro" id="IPR000923">
    <property type="entry name" value="BlueCu_1"/>
</dbReference>
<dbReference type="EMBL" id="CP012900">
    <property type="protein sequence ID" value="ALJ28014.1"/>
    <property type="molecule type" value="Genomic_DNA"/>
</dbReference>
<dbReference type="PANTHER" id="PTHR38439">
    <property type="entry name" value="AURACYANIN-B"/>
    <property type="match status" value="1"/>
</dbReference>
<keyword evidence="5" id="KW-0574">Periplasm</keyword>
<dbReference type="AlphaFoldDB" id="A0A0S1AYY1"/>
<gene>
    <name evidence="7" type="ORF">AOT14_16260</name>
</gene>
<dbReference type="GO" id="GO:0005507">
    <property type="term" value="F:copper ion binding"/>
    <property type="evidence" value="ECO:0007669"/>
    <property type="project" value="UniProtKB-UniRule"/>
</dbReference>
<evidence type="ECO:0000259" key="6">
    <source>
        <dbReference type="Pfam" id="PF00127"/>
    </source>
</evidence>
<dbReference type="InterPro" id="IPR050845">
    <property type="entry name" value="Cu-binding_ET"/>
</dbReference>
<dbReference type="PROSITE" id="PS00196">
    <property type="entry name" value="COPPER_BLUE"/>
    <property type="match status" value="1"/>
</dbReference>
<feature type="chain" id="PRO_5006519614" description="Azurin" evidence="5">
    <location>
        <begin position="22"/>
        <end position="151"/>
    </location>
</feature>
<dbReference type="InterPro" id="IPR028871">
    <property type="entry name" value="BlueCu_1_BS"/>
</dbReference>
<keyword evidence="1 5" id="KW-0813">Transport</keyword>
<evidence type="ECO:0000256" key="2">
    <source>
        <dbReference type="ARBA" id="ARBA00022723"/>
    </source>
</evidence>
<organism evidence="7 8">
    <name type="scientific">Stenotrophomonas acidaminiphila</name>
    <dbReference type="NCBI Taxonomy" id="128780"/>
    <lineage>
        <taxon>Bacteria</taxon>
        <taxon>Pseudomonadati</taxon>
        <taxon>Pseudomonadota</taxon>
        <taxon>Gammaproteobacteria</taxon>
        <taxon>Lysobacterales</taxon>
        <taxon>Lysobacteraceae</taxon>
        <taxon>Stenotrophomonas</taxon>
    </lineage>
</organism>
<evidence type="ECO:0000313" key="8">
    <source>
        <dbReference type="Proteomes" id="UP000061010"/>
    </source>
</evidence>
<evidence type="ECO:0000256" key="4">
    <source>
        <dbReference type="ARBA" id="ARBA00023008"/>
    </source>
</evidence>
<dbReference type="RefSeq" id="WP_054665126.1">
    <property type="nucleotide sequence ID" value="NZ_JAMHDZ010000001.1"/>
</dbReference>
<dbReference type="GO" id="GO:0009055">
    <property type="term" value="F:electron transfer activity"/>
    <property type="evidence" value="ECO:0007669"/>
    <property type="project" value="InterPro"/>
</dbReference>
<evidence type="ECO:0000256" key="3">
    <source>
        <dbReference type="ARBA" id="ARBA00022982"/>
    </source>
</evidence>
<comment type="function">
    <text evidence="5">Transfers electrons from cytochrome c551 to cytochrome oxidase.</text>
</comment>
<dbReference type="PANTHER" id="PTHR38439:SF2">
    <property type="entry name" value="OUTER MEMBRANE PROTEIN H.8"/>
    <property type="match status" value="1"/>
</dbReference>
<dbReference type="PROSITE" id="PS51257">
    <property type="entry name" value="PROKAR_LIPOPROTEIN"/>
    <property type="match status" value="1"/>
</dbReference>
<evidence type="ECO:0000256" key="5">
    <source>
        <dbReference type="RuleBase" id="RU363017"/>
    </source>
</evidence>
<dbReference type="NCBIfam" id="TIGR02695">
    <property type="entry name" value="azurin"/>
    <property type="match status" value="1"/>
</dbReference>
<comment type="subcellular location">
    <subcellularLocation>
        <location evidence="5">Periplasm</location>
    </subcellularLocation>
</comment>
<evidence type="ECO:0000313" key="7">
    <source>
        <dbReference type="EMBL" id="ALJ28014.1"/>
    </source>
</evidence>
<dbReference type="InterPro" id="IPR008972">
    <property type="entry name" value="Cupredoxin"/>
</dbReference>